<feature type="compositionally biased region" description="Gly residues" evidence="3">
    <location>
        <begin position="123"/>
        <end position="134"/>
    </location>
</feature>
<dbReference type="InterPro" id="IPR000504">
    <property type="entry name" value="RRM_dom"/>
</dbReference>
<evidence type="ECO:0000256" key="3">
    <source>
        <dbReference type="SAM" id="MobiDB-lite"/>
    </source>
</evidence>
<feature type="compositionally biased region" description="Pro residues" evidence="3">
    <location>
        <begin position="20"/>
        <end position="61"/>
    </location>
</feature>
<dbReference type="Proteomes" id="UP000777482">
    <property type="component" value="Unassembled WGS sequence"/>
</dbReference>
<evidence type="ECO:0000256" key="2">
    <source>
        <dbReference type="PROSITE-ProRule" id="PRU00176"/>
    </source>
</evidence>
<dbReference type="CDD" id="cd12276">
    <property type="entry name" value="RRM2_MEI2_EAR1_like"/>
    <property type="match status" value="1"/>
</dbReference>
<dbReference type="SMART" id="SM00360">
    <property type="entry name" value="RRM"/>
    <property type="match status" value="1"/>
</dbReference>
<name>A0A9P6W9F0_RHOMI</name>
<organism evidence="5 6">
    <name type="scientific">Rhodotorula mucilaginosa</name>
    <name type="common">Yeast</name>
    <name type="synonym">Rhodotorula rubra</name>
    <dbReference type="NCBI Taxonomy" id="5537"/>
    <lineage>
        <taxon>Eukaryota</taxon>
        <taxon>Fungi</taxon>
        <taxon>Dikarya</taxon>
        <taxon>Basidiomycota</taxon>
        <taxon>Pucciniomycotina</taxon>
        <taxon>Microbotryomycetes</taxon>
        <taxon>Sporidiobolales</taxon>
        <taxon>Sporidiobolaceae</taxon>
        <taxon>Rhodotorula</taxon>
    </lineage>
</organism>
<feature type="compositionally biased region" description="Gly residues" evidence="3">
    <location>
        <begin position="167"/>
        <end position="193"/>
    </location>
</feature>
<dbReference type="SUPFAM" id="SSF54928">
    <property type="entry name" value="RNA-binding domain, RBD"/>
    <property type="match status" value="1"/>
</dbReference>
<gene>
    <name evidence="5" type="ORF">C6P46_004931</name>
</gene>
<comment type="caution">
    <text evidence="5">The sequence shown here is derived from an EMBL/GenBank/DDBJ whole genome shotgun (WGS) entry which is preliminary data.</text>
</comment>
<feature type="compositionally biased region" description="Gly residues" evidence="3">
    <location>
        <begin position="145"/>
        <end position="157"/>
    </location>
</feature>
<feature type="compositionally biased region" description="Low complexity" evidence="3">
    <location>
        <begin position="629"/>
        <end position="654"/>
    </location>
</feature>
<keyword evidence="6" id="KW-1185">Reference proteome</keyword>
<dbReference type="Gene3D" id="3.30.70.330">
    <property type="match status" value="1"/>
</dbReference>
<feature type="compositionally biased region" description="Pro residues" evidence="3">
    <location>
        <begin position="427"/>
        <end position="456"/>
    </location>
</feature>
<protein>
    <recommendedName>
        <fullName evidence="4">RRM domain-containing protein</fullName>
    </recommendedName>
</protein>
<dbReference type="PANTHER" id="PTHR23189">
    <property type="entry name" value="RNA RECOGNITION MOTIF-CONTAINING"/>
    <property type="match status" value="1"/>
</dbReference>
<dbReference type="EMBL" id="PUHQ01000005">
    <property type="protein sequence ID" value="KAG0666361.1"/>
    <property type="molecule type" value="Genomic_DNA"/>
</dbReference>
<dbReference type="Pfam" id="PF00076">
    <property type="entry name" value="RRM_1"/>
    <property type="match status" value="1"/>
</dbReference>
<evidence type="ECO:0000259" key="4">
    <source>
        <dbReference type="PROSITE" id="PS50102"/>
    </source>
</evidence>
<dbReference type="GO" id="GO:0003723">
    <property type="term" value="F:RNA binding"/>
    <property type="evidence" value="ECO:0007669"/>
    <property type="project" value="UniProtKB-UniRule"/>
</dbReference>
<dbReference type="AlphaFoldDB" id="A0A9P6W9F0"/>
<feature type="region of interest" description="Disordered" evidence="3">
    <location>
        <begin position="547"/>
        <end position="654"/>
    </location>
</feature>
<dbReference type="PROSITE" id="PS50102">
    <property type="entry name" value="RRM"/>
    <property type="match status" value="1"/>
</dbReference>
<dbReference type="InterPro" id="IPR035979">
    <property type="entry name" value="RBD_domain_sf"/>
</dbReference>
<evidence type="ECO:0000313" key="6">
    <source>
        <dbReference type="Proteomes" id="UP000777482"/>
    </source>
</evidence>
<keyword evidence="1 2" id="KW-0694">RNA-binding</keyword>
<feature type="region of interest" description="Disordered" evidence="3">
    <location>
        <begin position="421"/>
        <end position="476"/>
    </location>
</feature>
<evidence type="ECO:0000256" key="1">
    <source>
        <dbReference type="ARBA" id="ARBA00022884"/>
    </source>
</evidence>
<feature type="region of interest" description="Disordered" evidence="3">
    <location>
        <begin position="1"/>
        <end position="203"/>
    </location>
</feature>
<dbReference type="InterPro" id="IPR012677">
    <property type="entry name" value="Nucleotide-bd_a/b_plait_sf"/>
</dbReference>
<reference evidence="5 6" key="1">
    <citation type="submission" date="2020-11" db="EMBL/GenBank/DDBJ databases">
        <title>Kefir isolates.</title>
        <authorList>
            <person name="Marcisauskas S."/>
            <person name="Kim Y."/>
            <person name="Blasche S."/>
        </authorList>
    </citation>
    <scope>NUCLEOTIDE SEQUENCE [LARGE SCALE GENOMIC DNA]</scope>
    <source>
        <strain evidence="5 6">KR</strain>
    </source>
</reference>
<accession>A0A9P6W9F0</accession>
<sequence length="672" mass="67595">MSGGYNSYPPPAGQSHSAYPMPPPGPAAAAPPPPGAYPPYGAPPPPAFQPGPGPGPGPGGPGPIRGNMGYGPDRNMRRHGPYDSSSNNPNMMQGPGQHSPPTRGWGPNANRNRRSASPDYSRGGSGGGGGGPPGRGFDDQNRYGQGPGQGPAHGGWGARVPPSRDNFGGGGGRGFNQYGGGPGGGGGGGGYDPAGGPSSRSGFQRMELGVFPGALSPRCRLASSSEMLLQNAIWQHSGVFVLSFGLTPEIVKRPFAEIGDIRTFFDLVEKRAMAFVTYTQRKSRVGIALALSQYDSRAAMMAKDRMHSFPIAGRPIDVHYSLPRDADLAQGCDRDKGQGTLSILVRDPPAGQTNGVSEQEVYQRFAQFGEIKSVYPSDKRPDVKFIEFYDSRACAQAYDAMNGAPLGGGKADLQFEWDKPEALPQHPAGPPPVAGGYGRPPPPHPQAGFGGPPPPMGGASPYAGGHLAGPPPPAAPNMMMMGGPPPVAAPPPPPPNMMGAGPTAAPPPAVAAIAPGAAAHGLEQAKKMQDLLANLVANQGLISNLGGMGAGGPAQSGPNATQGPPPPAPPAAGGPPAPSAYAGSPAPPTPTTGSLPPAVSQLLQQAGAARGSASPISPAYGAETPPTPSSEASPVSAPAAAPAPAAASGGGSTPAQVQALLAMLAQQKSQSQ</sequence>
<dbReference type="OrthoDB" id="439808at2759"/>
<feature type="domain" description="RRM" evidence="4">
    <location>
        <begin position="341"/>
        <end position="420"/>
    </location>
</feature>
<proteinExistence type="predicted"/>
<evidence type="ECO:0000313" key="5">
    <source>
        <dbReference type="EMBL" id="KAG0666361.1"/>
    </source>
</evidence>
<feature type="compositionally biased region" description="Pro residues" evidence="3">
    <location>
        <begin position="563"/>
        <end position="578"/>
    </location>
</feature>